<feature type="region of interest" description="Disordered" evidence="1">
    <location>
        <begin position="253"/>
        <end position="279"/>
    </location>
</feature>
<dbReference type="Pfam" id="PF03370">
    <property type="entry name" value="CBM_21"/>
    <property type="match status" value="1"/>
</dbReference>
<dbReference type="InterPro" id="IPR005036">
    <property type="entry name" value="CBM21_dom"/>
</dbReference>
<evidence type="ECO:0000259" key="2">
    <source>
        <dbReference type="PROSITE" id="PS51159"/>
    </source>
</evidence>
<feature type="compositionally biased region" description="Acidic residues" evidence="1">
    <location>
        <begin position="265"/>
        <end position="279"/>
    </location>
</feature>
<dbReference type="PANTHER" id="PTHR12307">
    <property type="entry name" value="PROTEIN PHOSPHATASE 1 REGULATORY SUBUNIT"/>
    <property type="match status" value="1"/>
</dbReference>
<evidence type="ECO:0000313" key="4">
    <source>
        <dbReference type="WBParaSite" id="Minc3s00157g06323"/>
    </source>
</evidence>
<dbReference type="InterPro" id="IPR050782">
    <property type="entry name" value="PP1_regulatory_subunit_3"/>
</dbReference>
<organism evidence="3 4">
    <name type="scientific">Meloidogyne incognita</name>
    <name type="common">Southern root-knot nematode worm</name>
    <name type="synonym">Oxyuris incognita</name>
    <dbReference type="NCBI Taxonomy" id="6306"/>
    <lineage>
        <taxon>Eukaryota</taxon>
        <taxon>Metazoa</taxon>
        <taxon>Ecdysozoa</taxon>
        <taxon>Nematoda</taxon>
        <taxon>Chromadorea</taxon>
        <taxon>Rhabditida</taxon>
        <taxon>Tylenchina</taxon>
        <taxon>Tylenchomorpha</taxon>
        <taxon>Tylenchoidea</taxon>
        <taxon>Meloidogynidae</taxon>
        <taxon>Meloidogyninae</taxon>
        <taxon>Meloidogyne</taxon>
        <taxon>Meloidogyne incognita group</taxon>
    </lineage>
</organism>
<dbReference type="GO" id="GO:2001069">
    <property type="term" value="F:glycogen binding"/>
    <property type="evidence" value="ECO:0007669"/>
    <property type="project" value="TreeGrafter"/>
</dbReference>
<reference evidence="4" key="1">
    <citation type="submission" date="2022-11" db="UniProtKB">
        <authorList>
            <consortium name="WormBaseParasite"/>
        </authorList>
    </citation>
    <scope>IDENTIFICATION</scope>
</reference>
<dbReference type="PANTHER" id="PTHR12307:SF48">
    <property type="entry name" value="PROTEIN PHOSPHATASE 1 REGULATORY SUBUNIT"/>
    <property type="match status" value="1"/>
</dbReference>
<dbReference type="Proteomes" id="UP000887563">
    <property type="component" value="Unplaced"/>
</dbReference>
<dbReference type="PROSITE" id="PS51159">
    <property type="entry name" value="CBM21"/>
    <property type="match status" value="1"/>
</dbReference>
<dbReference type="AlphaFoldDB" id="A0A914KXD8"/>
<proteinExistence type="predicted"/>
<dbReference type="Gene3D" id="2.60.40.2440">
    <property type="entry name" value="Carbohydrate binding type-21 domain"/>
    <property type="match status" value="1"/>
</dbReference>
<dbReference type="GO" id="GO:0005979">
    <property type="term" value="P:regulation of glycogen biosynthetic process"/>
    <property type="evidence" value="ECO:0007669"/>
    <property type="project" value="TreeGrafter"/>
</dbReference>
<feature type="region of interest" description="Disordered" evidence="1">
    <location>
        <begin position="59"/>
        <end position="78"/>
    </location>
</feature>
<feature type="domain" description="CBM21" evidence="2">
    <location>
        <begin position="310"/>
        <end position="418"/>
    </location>
</feature>
<dbReference type="WBParaSite" id="Minc3s00157g06323">
    <property type="protein sequence ID" value="Minc3s00157g06323"/>
    <property type="gene ID" value="Minc3s00157g06323"/>
</dbReference>
<keyword evidence="3" id="KW-1185">Reference proteome</keyword>
<name>A0A914KXD8_MELIC</name>
<evidence type="ECO:0000256" key="1">
    <source>
        <dbReference type="SAM" id="MobiDB-lite"/>
    </source>
</evidence>
<dbReference type="GO" id="GO:0008157">
    <property type="term" value="F:protein phosphatase 1 binding"/>
    <property type="evidence" value="ECO:0007669"/>
    <property type="project" value="TreeGrafter"/>
</dbReference>
<evidence type="ECO:0000313" key="3">
    <source>
        <dbReference type="Proteomes" id="UP000887563"/>
    </source>
</evidence>
<dbReference type="GO" id="GO:0000164">
    <property type="term" value="C:protein phosphatase type 1 complex"/>
    <property type="evidence" value="ECO:0007669"/>
    <property type="project" value="TreeGrafter"/>
</dbReference>
<dbReference type="InterPro" id="IPR038175">
    <property type="entry name" value="CBM21_dom_sf"/>
</dbReference>
<protein>
    <submittedName>
        <fullName evidence="4">CBM21 domain-containing protein</fullName>
    </submittedName>
</protein>
<sequence length="440" mass="50820">MAMKNIQMWIQDKYNGNCSYGDRETENPQCFHSLSTQLINYRPLIEPFKHDINSPTITTNSIPIAQGGRNNNNNQQQNNLFHSFSTPLTSGFLEHFCALHLIPSSINSFVDKNDCNRNNNGSRNFVRSKSDSAALDLVVEKLRPKYIPFTSPFASVDSICSLLTKNETTKQSIQPSVDVAPSLNEEDDEEYDFILPPPQTSRRKLRNVRFADECGFRLSTVRIMTEPSDYPPKISPAVLRRIKRAAMQSELIDSNKAKSDGWTNSEDEEEDSGDNDYEEFDGLDEIKRIHRRSSWKLCFKQPASEYLKFRETLDRLKVALENVMLRNDLGRMNGTIKVANIAYEKSVFVRISDDRWSTFRDRPAKYQCSPSKAFDTFRFDFDIPRNDKSDSRIEFCICYKANNTEYWDSNDGHNFVLTPDEPFPLLISSSQHFKDIKVYY</sequence>
<accession>A0A914KXD8</accession>